<dbReference type="Proteomes" id="UP000014500">
    <property type="component" value="Unassembled WGS sequence"/>
</dbReference>
<protein>
    <recommendedName>
        <fullName evidence="9">CW-type domain-containing protein</fullName>
    </recommendedName>
</protein>
<dbReference type="PhylomeDB" id="T1J2T3"/>
<dbReference type="Pfam" id="PF17942">
    <property type="entry name" value="Morc6_S5"/>
    <property type="match status" value="1"/>
</dbReference>
<keyword evidence="5 7" id="KW-0175">Coiled coil</keyword>
<dbReference type="Pfam" id="PF07496">
    <property type="entry name" value="zf-CW"/>
    <property type="match status" value="1"/>
</dbReference>
<feature type="coiled-coil region" evidence="7">
    <location>
        <begin position="576"/>
        <end position="617"/>
    </location>
</feature>
<keyword evidence="3" id="KW-0863">Zinc-finger</keyword>
<comment type="subcellular location">
    <subcellularLocation>
        <location evidence="1">Nucleus</location>
    </subcellularLocation>
</comment>
<dbReference type="Gene3D" id="3.30.40.100">
    <property type="match status" value="1"/>
</dbReference>
<dbReference type="eggNOG" id="KOG1845">
    <property type="taxonomic scope" value="Eukaryota"/>
</dbReference>
<dbReference type="GO" id="GO:0005634">
    <property type="term" value="C:nucleus"/>
    <property type="evidence" value="ECO:0007669"/>
    <property type="project" value="UniProtKB-SubCell"/>
</dbReference>
<sequence length="659" mass="75642">MKVSIQAKKVQAYRLVYDLYKPRMYKYTSARFKTRSKDDAKKAELEYKTAKQKLVEAEGRARELENSSLGGAMNRNDRIKLRNLQKTADDLKAEVAQKELKSEVKQKSLKEPKTLSFIFGINLENRKNDGLFIYNCNRLIKMYVRVGPQLEGGQKCRGVVGIVNVPYVVLEPTLNKQDFTDAKEYRHLLKTLGEHMEQYWRDVDFGLRSVTEFWENYGYRTSGWEEMPSMESNFVNRRAREKKICLQCDICLNWRVLPFSSSHVGKVFPDNWVCSLNPDASRNRCTCPEEKLVLPEGKYQKIEKSKDEKDAEAAEAIKRIEDKRSKLYQREVVTSTRSAKNTMEVVAQRRVEPVSKRASASEDTSPVKRKRVNKNRASTESSYDDDVYVPSRALRRRAVRSSWESPAAESNHSSESNVTSIDDLWPELSESEFEVPTTIEIFSRVEVEVQNKWHVGTVVRRTGSDFIVRLDRLPFAKYERRISTNSDKIRLSVSRQSIKVQQEMPSSSTACSVPNHNADDVLEDMSKGFKTCLHYFMPPNWEMTKEKIQNLSVDELLSFPLDDFFSKYEDGLRNLIAGFQDKAEAKSLEAEAANREAEAAKAKLNHTNRLIARLLNSIHDECNLDPDTDSDKVDELLQACVAQAEMPSGQMDQVTTSCL</sequence>
<proteinExistence type="predicted"/>
<dbReference type="AlphaFoldDB" id="T1J2T3"/>
<feature type="coiled-coil region" evidence="7">
    <location>
        <begin position="33"/>
        <end position="101"/>
    </location>
</feature>
<organism evidence="10 11">
    <name type="scientific">Strigamia maritima</name>
    <name type="common">European centipede</name>
    <name type="synonym">Geophilus maritimus</name>
    <dbReference type="NCBI Taxonomy" id="126957"/>
    <lineage>
        <taxon>Eukaryota</taxon>
        <taxon>Metazoa</taxon>
        <taxon>Ecdysozoa</taxon>
        <taxon>Arthropoda</taxon>
        <taxon>Myriapoda</taxon>
        <taxon>Chilopoda</taxon>
        <taxon>Pleurostigmophora</taxon>
        <taxon>Geophilomorpha</taxon>
        <taxon>Linotaeniidae</taxon>
        <taxon>Strigamia</taxon>
    </lineage>
</organism>
<evidence type="ECO:0000256" key="1">
    <source>
        <dbReference type="ARBA" id="ARBA00004123"/>
    </source>
</evidence>
<dbReference type="InterPro" id="IPR041006">
    <property type="entry name" value="Morc_S5"/>
</dbReference>
<keyword evidence="4" id="KW-0862">Zinc</keyword>
<reference evidence="10" key="2">
    <citation type="submission" date="2015-02" db="UniProtKB">
        <authorList>
            <consortium name="EnsemblMetazoa"/>
        </authorList>
    </citation>
    <scope>IDENTIFICATION</scope>
</reference>
<keyword evidence="6" id="KW-0539">Nucleus</keyword>
<evidence type="ECO:0000256" key="8">
    <source>
        <dbReference type="SAM" id="MobiDB-lite"/>
    </source>
</evidence>
<evidence type="ECO:0000256" key="7">
    <source>
        <dbReference type="SAM" id="Coils"/>
    </source>
</evidence>
<evidence type="ECO:0000256" key="5">
    <source>
        <dbReference type="ARBA" id="ARBA00023054"/>
    </source>
</evidence>
<dbReference type="STRING" id="126957.T1J2T3"/>
<evidence type="ECO:0000256" key="2">
    <source>
        <dbReference type="ARBA" id="ARBA00022723"/>
    </source>
</evidence>
<dbReference type="EMBL" id="JH431808">
    <property type="status" value="NOT_ANNOTATED_CDS"/>
    <property type="molecule type" value="Genomic_DNA"/>
</dbReference>
<evidence type="ECO:0000256" key="4">
    <source>
        <dbReference type="ARBA" id="ARBA00022833"/>
    </source>
</evidence>
<dbReference type="GO" id="GO:0008270">
    <property type="term" value="F:zinc ion binding"/>
    <property type="evidence" value="ECO:0007669"/>
    <property type="project" value="UniProtKB-KW"/>
</dbReference>
<evidence type="ECO:0000256" key="3">
    <source>
        <dbReference type="ARBA" id="ARBA00022771"/>
    </source>
</evidence>
<dbReference type="EnsemblMetazoa" id="SMAR007881-RA">
    <property type="protein sequence ID" value="SMAR007881-PA"/>
    <property type="gene ID" value="SMAR007881"/>
</dbReference>
<keyword evidence="2" id="KW-0479">Metal-binding</keyword>
<evidence type="ECO:0000256" key="6">
    <source>
        <dbReference type="ARBA" id="ARBA00023242"/>
    </source>
</evidence>
<feature type="coiled-coil region" evidence="7">
    <location>
        <begin position="299"/>
        <end position="326"/>
    </location>
</feature>
<dbReference type="PANTHER" id="PTHR23337">
    <property type="entry name" value="ZINC FINGER CW-TYPE COILED-COIL DOMAIN PROTEIN 1"/>
    <property type="match status" value="1"/>
</dbReference>
<name>T1J2T3_STRMM</name>
<dbReference type="HOGENOM" id="CLU_416407_0_0_1"/>
<evidence type="ECO:0000259" key="9">
    <source>
        <dbReference type="PROSITE" id="PS51050"/>
    </source>
</evidence>
<feature type="domain" description="CW-type" evidence="9">
    <location>
        <begin position="237"/>
        <end position="293"/>
    </location>
</feature>
<dbReference type="OMA" id="AREKKIC"/>
<reference evidence="11" key="1">
    <citation type="submission" date="2011-05" db="EMBL/GenBank/DDBJ databases">
        <authorList>
            <person name="Richards S.R."/>
            <person name="Qu J."/>
            <person name="Jiang H."/>
            <person name="Jhangiani S.N."/>
            <person name="Agravi P."/>
            <person name="Goodspeed R."/>
            <person name="Gross S."/>
            <person name="Mandapat C."/>
            <person name="Jackson L."/>
            <person name="Mathew T."/>
            <person name="Pu L."/>
            <person name="Thornton R."/>
            <person name="Saada N."/>
            <person name="Wilczek-Boney K.B."/>
            <person name="Lee S."/>
            <person name="Kovar C."/>
            <person name="Wu Y."/>
            <person name="Scherer S.E."/>
            <person name="Worley K.C."/>
            <person name="Muzny D.M."/>
            <person name="Gibbs R."/>
        </authorList>
    </citation>
    <scope>NUCLEOTIDE SEQUENCE</scope>
    <source>
        <strain evidence="11">Brora</strain>
    </source>
</reference>
<keyword evidence="11" id="KW-1185">Reference proteome</keyword>
<feature type="region of interest" description="Disordered" evidence="8">
    <location>
        <begin position="338"/>
        <end position="385"/>
    </location>
</feature>
<accession>T1J2T3</accession>
<evidence type="ECO:0000313" key="11">
    <source>
        <dbReference type="Proteomes" id="UP000014500"/>
    </source>
</evidence>
<evidence type="ECO:0000313" key="10">
    <source>
        <dbReference type="EnsemblMetazoa" id="SMAR007881-PA"/>
    </source>
</evidence>
<dbReference type="PANTHER" id="PTHR23337:SF3">
    <property type="entry name" value="MORC FAMILY CW-TYPE ZINC FINGER 2"/>
    <property type="match status" value="1"/>
</dbReference>
<dbReference type="PROSITE" id="PS51050">
    <property type="entry name" value="ZF_CW"/>
    <property type="match status" value="1"/>
</dbReference>
<dbReference type="InterPro" id="IPR011124">
    <property type="entry name" value="Znf_CW"/>
</dbReference>